<sequence length="230" mass="26486">MMYIILAACLVAIAAYYPIKLIKFYCMESFEQGLKAKITRDLREGRVSTNLILLTIGAGGLRLTRNQLDVIFEWMVQNTNAWRFHTYTDEKIVVVFAHSPFRPDCWNSLEDYKYVMRQMFGDSGTPDFLNLRCSAMEAGIISRGLAELKNTIAVNDYVVFNFEGVETLGMITNRNAYKSEFTVRMLSGVKRGMFYLCDGTELTAISPESAIKELARQKEEWKNKKQHNFY</sequence>
<organism evidence="1">
    <name type="scientific">Siphoviridae sp. cttOT32</name>
    <dbReference type="NCBI Taxonomy" id="2826493"/>
    <lineage>
        <taxon>Viruses</taxon>
        <taxon>Duplodnaviria</taxon>
        <taxon>Heunggongvirae</taxon>
        <taxon>Uroviricota</taxon>
        <taxon>Caudoviricetes</taxon>
    </lineage>
</organism>
<accession>A0A8S5QP76</accession>
<proteinExistence type="predicted"/>
<name>A0A8S5QP76_9CAUD</name>
<evidence type="ECO:0000313" key="1">
    <source>
        <dbReference type="EMBL" id="DAE20420.1"/>
    </source>
</evidence>
<protein>
    <submittedName>
        <fullName evidence="1">Uncharacterized protein</fullName>
    </submittedName>
</protein>
<reference evidence="1" key="1">
    <citation type="journal article" date="2021" name="Proc. Natl. Acad. Sci. U.S.A.">
        <title>A Catalog of Tens of Thousands of Viruses from Human Metagenomes Reveals Hidden Associations with Chronic Diseases.</title>
        <authorList>
            <person name="Tisza M.J."/>
            <person name="Buck C.B."/>
        </authorList>
    </citation>
    <scope>NUCLEOTIDE SEQUENCE</scope>
    <source>
        <strain evidence="1">CttOT32</strain>
    </source>
</reference>
<dbReference type="EMBL" id="BK015694">
    <property type="protein sequence ID" value="DAE20420.1"/>
    <property type="molecule type" value="Genomic_DNA"/>
</dbReference>